<proteinExistence type="predicted"/>
<dbReference type="InterPro" id="IPR052338">
    <property type="entry name" value="Transposase_5"/>
</dbReference>
<dbReference type="EMBL" id="CACVKT020010231">
    <property type="protein sequence ID" value="CAC5425263.1"/>
    <property type="molecule type" value="Genomic_DNA"/>
</dbReference>
<evidence type="ECO:0000259" key="1">
    <source>
        <dbReference type="Pfam" id="PF01498"/>
    </source>
</evidence>
<dbReference type="InterPro" id="IPR036397">
    <property type="entry name" value="RNaseH_sf"/>
</dbReference>
<protein>
    <recommendedName>
        <fullName evidence="5">Tc1-like transposase DDE domain-containing protein</fullName>
    </recommendedName>
</protein>
<name>A0A6J8EZN9_MYTCO</name>
<evidence type="ECO:0008006" key="5">
    <source>
        <dbReference type="Google" id="ProtNLM"/>
    </source>
</evidence>
<accession>A0A6J8EZN9</accession>
<dbReference type="SUPFAM" id="SSF46689">
    <property type="entry name" value="Homeodomain-like"/>
    <property type="match status" value="1"/>
</dbReference>
<evidence type="ECO:0000259" key="2">
    <source>
        <dbReference type="Pfam" id="PF13358"/>
    </source>
</evidence>
<dbReference type="Pfam" id="PF13358">
    <property type="entry name" value="DDE_3"/>
    <property type="match status" value="1"/>
</dbReference>
<dbReference type="Pfam" id="PF01498">
    <property type="entry name" value="HTH_Tnp_Tc3_2"/>
    <property type="match status" value="1"/>
</dbReference>
<dbReference type="InterPro" id="IPR038717">
    <property type="entry name" value="Tc1-like_DDE_dom"/>
</dbReference>
<organism evidence="3 4">
    <name type="scientific">Mytilus coruscus</name>
    <name type="common">Sea mussel</name>
    <dbReference type="NCBI Taxonomy" id="42192"/>
    <lineage>
        <taxon>Eukaryota</taxon>
        <taxon>Metazoa</taxon>
        <taxon>Spiralia</taxon>
        <taxon>Lophotrochozoa</taxon>
        <taxon>Mollusca</taxon>
        <taxon>Bivalvia</taxon>
        <taxon>Autobranchia</taxon>
        <taxon>Pteriomorphia</taxon>
        <taxon>Mytilida</taxon>
        <taxon>Mytiloidea</taxon>
        <taxon>Mytilidae</taxon>
        <taxon>Mytilinae</taxon>
        <taxon>Mytilus</taxon>
    </lineage>
</organism>
<dbReference type="GO" id="GO:0006313">
    <property type="term" value="P:DNA transposition"/>
    <property type="evidence" value="ECO:0007669"/>
    <property type="project" value="InterPro"/>
</dbReference>
<dbReference type="Proteomes" id="UP000507470">
    <property type="component" value="Unassembled WGS sequence"/>
</dbReference>
<evidence type="ECO:0000313" key="3">
    <source>
        <dbReference type="EMBL" id="CAC5425263.1"/>
    </source>
</evidence>
<dbReference type="InterPro" id="IPR002492">
    <property type="entry name" value="Transposase_Tc1-like"/>
</dbReference>
<dbReference type="PANTHER" id="PTHR23022">
    <property type="entry name" value="TRANSPOSABLE ELEMENT-RELATED"/>
    <property type="match status" value="1"/>
</dbReference>
<dbReference type="GO" id="GO:0015074">
    <property type="term" value="P:DNA integration"/>
    <property type="evidence" value="ECO:0007669"/>
    <property type="project" value="InterPro"/>
</dbReference>
<sequence length="381" mass="44144">MPKFKLSHRDNLEIIALYRQSWPVHAIVRRLAEIGIYVTWGTVKNVIKRYQYGKIGYENFNHKDQNLPKFQYITDQDIYFVKTALTENPTRTATDIKHILADKGIHTSKSTVRKVIDAAGFTASKPRYGQMVRDVNKQKRVQFAREVIANDDHFNNVIFTDECSVQLHNNKIVIYREKDSVAPVLPKPKHPLKVHVWAGISRRGTTRILIFENIMTAAFYINPILTSGLIPFINRVYPSSHRLQQDNEPKHTANATKAFMTEQNINWWNVWPAESPDFNPIEMVWSMLKSRLTKKEPKTKEDLINGINSFWREDLTIPICNNFIDHIYKVLPVAVVTGGRATGDLPRKIFPERSSGKSLQYFNRKLQTPEYQLKIASLKLK</sequence>
<dbReference type="PANTHER" id="PTHR23022:SF135">
    <property type="entry name" value="SI:DKEY-77F5.3"/>
    <property type="match status" value="1"/>
</dbReference>
<feature type="domain" description="Tc1-like transposase DDE" evidence="2">
    <location>
        <begin position="157"/>
        <end position="304"/>
    </location>
</feature>
<gene>
    <name evidence="3" type="ORF">MCOR_57102</name>
</gene>
<keyword evidence="4" id="KW-1185">Reference proteome</keyword>
<dbReference type="InterPro" id="IPR009057">
    <property type="entry name" value="Homeodomain-like_sf"/>
</dbReference>
<dbReference type="GO" id="GO:0003677">
    <property type="term" value="F:DNA binding"/>
    <property type="evidence" value="ECO:0007669"/>
    <property type="project" value="InterPro"/>
</dbReference>
<feature type="domain" description="Transposase Tc1-like" evidence="1">
    <location>
        <begin position="85"/>
        <end position="146"/>
    </location>
</feature>
<dbReference type="Gene3D" id="3.30.420.10">
    <property type="entry name" value="Ribonuclease H-like superfamily/Ribonuclease H"/>
    <property type="match status" value="1"/>
</dbReference>
<reference evidence="3 4" key="1">
    <citation type="submission" date="2020-06" db="EMBL/GenBank/DDBJ databases">
        <authorList>
            <person name="Li R."/>
            <person name="Bekaert M."/>
        </authorList>
    </citation>
    <scope>NUCLEOTIDE SEQUENCE [LARGE SCALE GENOMIC DNA]</scope>
    <source>
        <strain evidence="4">wild</strain>
    </source>
</reference>
<evidence type="ECO:0000313" key="4">
    <source>
        <dbReference type="Proteomes" id="UP000507470"/>
    </source>
</evidence>
<dbReference type="OrthoDB" id="6054982at2759"/>
<dbReference type="AlphaFoldDB" id="A0A6J8EZN9"/>